<feature type="compositionally biased region" description="Basic and acidic residues" evidence="1">
    <location>
        <begin position="99"/>
        <end position="112"/>
    </location>
</feature>
<organism evidence="2 3">
    <name type="scientific">Diplodia corticola</name>
    <dbReference type="NCBI Taxonomy" id="236234"/>
    <lineage>
        <taxon>Eukaryota</taxon>
        <taxon>Fungi</taxon>
        <taxon>Dikarya</taxon>
        <taxon>Ascomycota</taxon>
        <taxon>Pezizomycotina</taxon>
        <taxon>Dothideomycetes</taxon>
        <taxon>Dothideomycetes incertae sedis</taxon>
        <taxon>Botryosphaeriales</taxon>
        <taxon>Botryosphaeriaceae</taxon>
        <taxon>Diplodia</taxon>
    </lineage>
</organism>
<dbReference type="Proteomes" id="UP000183809">
    <property type="component" value="Unassembled WGS sequence"/>
</dbReference>
<dbReference type="OrthoDB" id="5118255at2759"/>
<comment type="caution">
    <text evidence="2">The sequence shown here is derived from an EMBL/GenBank/DDBJ whole genome shotgun (WGS) entry which is preliminary data.</text>
</comment>
<dbReference type="RefSeq" id="XP_020132751.1">
    <property type="nucleotide sequence ID" value="XM_020270294.1"/>
</dbReference>
<evidence type="ECO:0000313" key="3">
    <source>
        <dbReference type="Proteomes" id="UP000183809"/>
    </source>
</evidence>
<evidence type="ECO:0000256" key="1">
    <source>
        <dbReference type="SAM" id="MobiDB-lite"/>
    </source>
</evidence>
<proteinExistence type="predicted"/>
<dbReference type="EMBL" id="MNUE01000011">
    <property type="protein sequence ID" value="OJD36491.1"/>
    <property type="molecule type" value="Genomic_DNA"/>
</dbReference>
<dbReference type="GeneID" id="31010553"/>
<name>A0A1J9RV64_9PEZI</name>
<protein>
    <submittedName>
        <fullName evidence="2">Uncharacterized protein</fullName>
    </submittedName>
</protein>
<accession>A0A1J9RV64</accession>
<gene>
    <name evidence="2" type="ORF">BKCO1_11000114</name>
</gene>
<feature type="region of interest" description="Disordered" evidence="1">
    <location>
        <begin position="75"/>
        <end position="122"/>
    </location>
</feature>
<dbReference type="AlphaFoldDB" id="A0A1J9RV64"/>
<sequence>MRIIHTVHSPATFRAVDYRDDPAVYTVSTRLRETWVTDPALILAAAEIPSPCDSSKLVPDIGTVIRAIQSLSINTANSNDDDDDNNNNTNNGCGGDCGGGKDGDNDGKDITDRTGGSTQTDDALRALRNADKDTLHTPLRDAVYYNWNHVFWDVTRFLLILSQPCEEEEEGEEVTVAAATSPGKGMYGEMVGHMHPPTEEVFAVEYPKKDGGCDGMVETAAAAWEKVFETNVLLAPTFVEEGVDVRVAIGEGEQASGFNFDARETRGVYNEPIVYWIRKGERVRMTLSGKYGKGKSGVAAVFVLGKLCECLPEKEKALELQCHEIERSDEDGTVDE</sequence>
<reference evidence="2 3" key="1">
    <citation type="submission" date="2016-10" db="EMBL/GenBank/DDBJ databases">
        <title>Proteomics and genomics reveal pathogen-plant mechanisms compatible with a hemibiotrophic lifestyle of Diplodia corticola.</title>
        <authorList>
            <person name="Fernandes I."/>
            <person name="De Jonge R."/>
            <person name="Van De Peer Y."/>
            <person name="Devreese B."/>
            <person name="Alves A."/>
            <person name="Esteves A.C."/>
        </authorList>
    </citation>
    <scope>NUCLEOTIDE SEQUENCE [LARGE SCALE GENOMIC DNA]</scope>
    <source>
        <strain evidence="2 3">CBS 112549</strain>
    </source>
</reference>
<evidence type="ECO:0000313" key="2">
    <source>
        <dbReference type="EMBL" id="OJD36491.1"/>
    </source>
</evidence>
<keyword evidence="3" id="KW-1185">Reference proteome</keyword>